<dbReference type="PANTHER" id="PTHR31657">
    <property type="entry name" value="ETHYLENE-RESPONSIVE TRANSCRIPTION FACTOR ERF061"/>
    <property type="match status" value="1"/>
</dbReference>
<keyword evidence="6" id="KW-0539">Nucleus</keyword>
<dbReference type="PaxDb" id="3218-PP1S335_8V6.1"/>
<sequence length="505" mass="54873">MAAVARNNMSNMLPGYDISFRSSYYGNGVHDGGGIGDCNIREVAGLDRLAQSTSDFKSLLDGCNYRPSTQTIKDEGVLCRDKLVVPPCTSPLMMDGSTAVYEPSPVMTEFHCVVPPPPQLPSSYVGSDGLSTFMVDQPLGVQNVHDLGNAEALLQQQFTNYFQAAQFMPQQMYHLQAFPPCRQEIDVQGLPRATWSSTTDLGPRAQVMKKTAEKRIGVPRTKLYRGVRQRHWGKWVAEIRLPRNRTRLWLGTFETAEEAAMAYDAAAYKLRGEYARLNFPRQQCNSGIPGGGQSPVDEVGVPSALSRRGPTSTLTAKLNEIAYRKALSANTVGGEQSKVHPPVKPGDITGLRDPTHLAALSSEVVDLCPVPGAGGLDYSNFRDSGSSTSTSPCQSPPESSSASELRYVSSPSPDATGESSDDLYNLADLLLSSDPNAEEQLDCSWDVFGFGVKDSQFDLTDSQGSEDFLRFAGSTSPAATKKLSVTPTSVTMSPPRKFNVWRRCE</sequence>
<evidence type="ECO:0000313" key="12">
    <source>
        <dbReference type="Proteomes" id="UP000006727"/>
    </source>
</evidence>
<accession>A0A2K1IK88</accession>
<dbReference type="AlphaFoldDB" id="A0A2K1IK88"/>
<keyword evidence="5" id="KW-0804">Transcription</keyword>
<dbReference type="EMBL" id="ABEU02000023">
    <property type="protein sequence ID" value="PNR29689.1"/>
    <property type="molecule type" value="Genomic_DNA"/>
</dbReference>
<reference evidence="10 12" key="2">
    <citation type="journal article" date="2018" name="Plant J.">
        <title>The Physcomitrella patens chromosome-scale assembly reveals moss genome structure and evolution.</title>
        <authorList>
            <person name="Lang D."/>
            <person name="Ullrich K.K."/>
            <person name="Murat F."/>
            <person name="Fuchs J."/>
            <person name="Jenkins J."/>
            <person name="Haas F.B."/>
            <person name="Piednoel M."/>
            <person name="Gundlach H."/>
            <person name="Van Bel M."/>
            <person name="Meyberg R."/>
            <person name="Vives C."/>
            <person name="Morata J."/>
            <person name="Symeonidi A."/>
            <person name="Hiss M."/>
            <person name="Muchero W."/>
            <person name="Kamisugi Y."/>
            <person name="Saleh O."/>
            <person name="Blanc G."/>
            <person name="Decker E.L."/>
            <person name="van Gessel N."/>
            <person name="Grimwood J."/>
            <person name="Hayes R.D."/>
            <person name="Graham S.W."/>
            <person name="Gunter L.E."/>
            <person name="McDaniel S.F."/>
            <person name="Hoernstein S.N.W."/>
            <person name="Larsson A."/>
            <person name="Li F.W."/>
            <person name="Perroud P.F."/>
            <person name="Phillips J."/>
            <person name="Ranjan P."/>
            <person name="Rokshar D.S."/>
            <person name="Rothfels C.J."/>
            <person name="Schneider L."/>
            <person name="Shu S."/>
            <person name="Stevenson D.W."/>
            <person name="Thummler F."/>
            <person name="Tillich M."/>
            <person name="Villarreal Aguilar J.C."/>
            <person name="Widiez T."/>
            <person name="Wong G.K."/>
            <person name="Wymore A."/>
            <person name="Zhang Y."/>
            <person name="Zimmer A.D."/>
            <person name="Quatrano R.S."/>
            <person name="Mayer K.F.X."/>
            <person name="Goodstein D."/>
            <person name="Casacuberta J.M."/>
            <person name="Vandepoele K."/>
            <person name="Reski R."/>
            <person name="Cuming A.C."/>
            <person name="Tuskan G.A."/>
            <person name="Maumus F."/>
            <person name="Salse J."/>
            <person name="Schmutz J."/>
            <person name="Rensing S.A."/>
        </authorList>
    </citation>
    <scope>NUCLEOTIDE SEQUENCE [LARGE SCALE GENOMIC DNA]</scope>
    <source>
        <strain evidence="11 12">cv. Gransden 2004</strain>
    </source>
</reference>
<dbReference type="Proteomes" id="UP000006727">
    <property type="component" value="Chromosome 23"/>
</dbReference>
<dbReference type="CDD" id="cd00018">
    <property type="entry name" value="AP2"/>
    <property type="match status" value="1"/>
</dbReference>
<dbReference type="GeneID" id="112275627"/>
<comment type="subcellular location">
    <subcellularLocation>
        <location evidence="1">Nucleus</location>
    </subcellularLocation>
</comment>
<dbReference type="GO" id="GO:0000976">
    <property type="term" value="F:transcription cis-regulatory region binding"/>
    <property type="evidence" value="ECO:0007669"/>
    <property type="project" value="UniProtKB-ARBA"/>
</dbReference>
<dbReference type="Gramene" id="Pp3c23_21450V3.1">
    <property type="protein sequence ID" value="Pp3c23_21450V3.1"/>
    <property type="gene ID" value="Pp3c23_21450"/>
</dbReference>
<dbReference type="PANTHER" id="PTHR31657:SF87">
    <property type="entry name" value="ETHYLENE-RESPONSIVE TRANSCRIPTION FACTOR RAP2-13"/>
    <property type="match status" value="1"/>
</dbReference>
<dbReference type="GO" id="GO:0005634">
    <property type="term" value="C:nucleus"/>
    <property type="evidence" value="ECO:0007669"/>
    <property type="project" value="UniProtKB-SubCell"/>
</dbReference>
<keyword evidence="12" id="KW-1185">Reference proteome</keyword>
<feature type="compositionally biased region" description="Low complexity" evidence="8">
    <location>
        <begin position="379"/>
        <end position="403"/>
    </location>
</feature>
<evidence type="ECO:0000313" key="10">
    <source>
        <dbReference type="EMBL" id="PNR29689.1"/>
    </source>
</evidence>
<name>A0A2K1IK88_PHYPA</name>
<keyword evidence="4" id="KW-0238">DNA-binding</keyword>
<reference evidence="11" key="3">
    <citation type="submission" date="2020-12" db="UniProtKB">
        <authorList>
            <consortium name="EnsemblPlants"/>
        </authorList>
    </citation>
    <scope>IDENTIFICATION</scope>
</reference>
<dbReference type="Gramene" id="Pp3c23_21450V3.3">
    <property type="protein sequence ID" value="Pp3c23_21450V3.3"/>
    <property type="gene ID" value="Pp3c23_21450"/>
</dbReference>
<dbReference type="EnsemblPlants" id="Pp3c23_21450V3.3">
    <property type="protein sequence ID" value="Pp3c23_21450V3.3"/>
    <property type="gene ID" value="Pp3c23_21450"/>
</dbReference>
<dbReference type="OrthoDB" id="777275at2759"/>
<gene>
    <name evidence="11" type="primary">LOC112275627</name>
    <name evidence="10" type="ORF">PHYPA_028383</name>
</gene>
<dbReference type="InterPro" id="IPR036955">
    <property type="entry name" value="AP2/ERF_dom_sf"/>
</dbReference>
<evidence type="ECO:0000256" key="5">
    <source>
        <dbReference type="ARBA" id="ARBA00023163"/>
    </source>
</evidence>
<keyword evidence="2" id="KW-0936">Ethylene signaling pathway</keyword>
<feature type="domain" description="AP2/ERF" evidence="9">
    <location>
        <begin position="223"/>
        <end position="280"/>
    </location>
</feature>
<evidence type="ECO:0000313" key="11">
    <source>
        <dbReference type="EnsemblPlants" id="Pp3c23_21450V3.1"/>
    </source>
</evidence>
<dbReference type="EnsemblPlants" id="Pp3c23_21450V3.4">
    <property type="protein sequence ID" value="Pp3c23_21450V3.4"/>
    <property type="gene ID" value="Pp3c23_21450"/>
</dbReference>
<feature type="region of interest" description="Disordered" evidence="8">
    <location>
        <begin position="379"/>
        <end position="421"/>
    </location>
</feature>
<dbReference type="InterPro" id="IPR001471">
    <property type="entry name" value="AP2/ERF_dom"/>
</dbReference>
<evidence type="ECO:0000256" key="7">
    <source>
        <dbReference type="ARBA" id="ARBA00024343"/>
    </source>
</evidence>
<protein>
    <recommendedName>
        <fullName evidence="9">AP2/ERF domain-containing protein</fullName>
    </recommendedName>
</protein>
<dbReference type="PRINTS" id="PR00367">
    <property type="entry name" value="ETHRSPELEMNT"/>
</dbReference>
<organism evidence="10">
    <name type="scientific">Physcomitrium patens</name>
    <name type="common">Spreading-leaved earth moss</name>
    <name type="synonym">Physcomitrella patens</name>
    <dbReference type="NCBI Taxonomy" id="3218"/>
    <lineage>
        <taxon>Eukaryota</taxon>
        <taxon>Viridiplantae</taxon>
        <taxon>Streptophyta</taxon>
        <taxon>Embryophyta</taxon>
        <taxon>Bryophyta</taxon>
        <taxon>Bryophytina</taxon>
        <taxon>Bryopsida</taxon>
        <taxon>Funariidae</taxon>
        <taxon>Funariales</taxon>
        <taxon>Funariaceae</taxon>
        <taxon>Physcomitrium</taxon>
    </lineage>
</organism>
<dbReference type="EnsemblPlants" id="Pp3c23_21450V3.1">
    <property type="protein sequence ID" value="Pp3c23_21450V3.1"/>
    <property type="gene ID" value="Pp3c23_21450"/>
</dbReference>
<evidence type="ECO:0000256" key="8">
    <source>
        <dbReference type="SAM" id="MobiDB-lite"/>
    </source>
</evidence>
<proteinExistence type="inferred from homology"/>
<dbReference type="InterPro" id="IPR016177">
    <property type="entry name" value="DNA-bd_dom_sf"/>
</dbReference>
<comment type="similarity">
    <text evidence="7">Belongs to the AP2/ERF transcription factor family. ERF subfamily.</text>
</comment>
<dbReference type="SMART" id="SM00380">
    <property type="entry name" value="AP2"/>
    <property type="match status" value="1"/>
</dbReference>
<evidence type="ECO:0000256" key="3">
    <source>
        <dbReference type="ARBA" id="ARBA00023015"/>
    </source>
</evidence>
<dbReference type="Gramene" id="Pp3c23_21450V3.4">
    <property type="protein sequence ID" value="Pp3c23_21450V3.4"/>
    <property type="gene ID" value="Pp3c23_21450"/>
</dbReference>
<dbReference type="Gene3D" id="3.30.730.10">
    <property type="entry name" value="AP2/ERF domain"/>
    <property type="match status" value="1"/>
</dbReference>
<evidence type="ECO:0000259" key="9">
    <source>
        <dbReference type="PROSITE" id="PS51032"/>
    </source>
</evidence>
<evidence type="ECO:0000256" key="1">
    <source>
        <dbReference type="ARBA" id="ARBA00004123"/>
    </source>
</evidence>
<evidence type="ECO:0000256" key="4">
    <source>
        <dbReference type="ARBA" id="ARBA00023125"/>
    </source>
</evidence>
<reference evidence="10 12" key="1">
    <citation type="journal article" date="2008" name="Science">
        <title>The Physcomitrella genome reveals evolutionary insights into the conquest of land by plants.</title>
        <authorList>
            <person name="Rensing S."/>
            <person name="Lang D."/>
            <person name="Zimmer A."/>
            <person name="Terry A."/>
            <person name="Salamov A."/>
            <person name="Shapiro H."/>
            <person name="Nishiyama T."/>
            <person name="Perroud P.-F."/>
            <person name="Lindquist E."/>
            <person name="Kamisugi Y."/>
            <person name="Tanahashi T."/>
            <person name="Sakakibara K."/>
            <person name="Fujita T."/>
            <person name="Oishi K."/>
            <person name="Shin-I T."/>
            <person name="Kuroki Y."/>
            <person name="Toyoda A."/>
            <person name="Suzuki Y."/>
            <person name="Hashimoto A."/>
            <person name="Yamaguchi K."/>
            <person name="Sugano A."/>
            <person name="Kohara Y."/>
            <person name="Fujiyama A."/>
            <person name="Anterola A."/>
            <person name="Aoki S."/>
            <person name="Ashton N."/>
            <person name="Barbazuk W.B."/>
            <person name="Barker E."/>
            <person name="Bennetzen J."/>
            <person name="Bezanilla M."/>
            <person name="Blankenship R."/>
            <person name="Cho S.H."/>
            <person name="Dutcher S."/>
            <person name="Estelle M."/>
            <person name="Fawcett J.A."/>
            <person name="Gundlach H."/>
            <person name="Hanada K."/>
            <person name="Heyl A."/>
            <person name="Hicks K.A."/>
            <person name="Hugh J."/>
            <person name="Lohr M."/>
            <person name="Mayer K."/>
            <person name="Melkozernov A."/>
            <person name="Murata T."/>
            <person name="Nelson D."/>
            <person name="Pils B."/>
            <person name="Prigge M."/>
            <person name="Reiss B."/>
            <person name="Renner T."/>
            <person name="Rombauts S."/>
            <person name="Rushton P."/>
            <person name="Sanderfoot A."/>
            <person name="Schween G."/>
            <person name="Shiu S.-H."/>
            <person name="Stueber K."/>
            <person name="Theodoulou F.L."/>
            <person name="Tu H."/>
            <person name="Van de Peer Y."/>
            <person name="Verrier P.J."/>
            <person name="Waters E."/>
            <person name="Wood A."/>
            <person name="Yang L."/>
            <person name="Cove D."/>
            <person name="Cuming A."/>
            <person name="Hasebe M."/>
            <person name="Lucas S."/>
            <person name="Mishler D.B."/>
            <person name="Reski R."/>
            <person name="Grigoriev I."/>
            <person name="Quatrano R.S."/>
            <person name="Boore J.L."/>
        </authorList>
    </citation>
    <scope>NUCLEOTIDE SEQUENCE [LARGE SCALE GENOMIC DNA]</scope>
    <source>
        <strain evidence="11 12">cv. Gransden 2004</strain>
    </source>
</reference>
<dbReference type="PROSITE" id="PS51032">
    <property type="entry name" value="AP2_ERF"/>
    <property type="match status" value="1"/>
</dbReference>
<dbReference type="FunFam" id="3.30.730.10:FF:000001">
    <property type="entry name" value="Ethylene-responsive transcription factor 2"/>
    <property type="match status" value="1"/>
</dbReference>
<dbReference type="SUPFAM" id="SSF54171">
    <property type="entry name" value="DNA-binding domain"/>
    <property type="match status" value="1"/>
</dbReference>
<dbReference type="GO" id="GO:0009873">
    <property type="term" value="P:ethylene-activated signaling pathway"/>
    <property type="evidence" value="ECO:0007669"/>
    <property type="project" value="UniProtKB-KW"/>
</dbReference>
<dbReference type="Gramene" id="Pp3c23_21450V3.2">
    <property type="protein sequence ID" value="Pp3c23_21450V3.2"/>
    <property type="gene ID" value="Pp3c23_21450"/>
</dbReference>
<evidence type="ECO:0000256" key="2">
    <source>
        <dbReference type="ARBA" id="ARBA00022745"/>
    </source>
</evidence>
<dbReference type="EnsemblPlants" id="Pp3c23_21450V3.2">
    <property type="protein sequence ID" value="Pp3c23_21450V3.2"/>
    <property type="gene ID" value="Pp3c23_21450"/>
</dbReference>
<dbReference type="GO" id="GO:0003700">
    <property type="term" value="F:DNA-binding transcription factor activity"/>
    <property type="evidence" value="ECO:0007669"/>
    <property type="project" value="InterPro"/>
</dbReference>
<evidence type="ECO:0000256" key="6">
    <source>
        <dbReference type="ARBA" id="ARBA00023242"/>
    </source>
</evidence>
<dbReference type="RefSeq" id="XP_024361933.1">
    <property type="nucleotide sequence ID" value="XM_024506165.2"/>
</dbReference>
<feature type="region of interest" description="Disordered" evidence="8">
    <location>
        <begin position="331"/>
        <end position="351"/>
    </location>
</feature>
<dbReference type="STRING" id="3218.A0A2K1IK88"/>
<dbReference type="InterPro" id="IPR051758">
    <property type="entry name" value="ERF/AP2-like"/>
</dbReference>
<dbReference type="Pfam" id="PF00847">
    <property type="entry name" value="AP2"/>
    <property type="match status" value="1"/>
</dbReference>
<keyword evidence="3" id="KW-0805">Transcription regulation</keyword>